<dbReference type="GO" id="GO:0004252">
    <property type="term" value="F:serine-type endopeptidase activity"/>
    <property type="evidence" value="ECO:0007669"/>
    <property type="project" value="InterPro"/>
</dbReference>
<dbReference type="GO" id="GO:0008236">
    <property type="term" value="F:serine-type peptidase activity"/>
    <property type="evidence" value="ECO:0000318"/>
    <property type="project" value="GO_Central"/>
</dbReference>
<dbReference type="GO" id="GO:0006508">
    <property type="term" value="P:proteolysis"/>
    <property type="evidence" value="ECO:0007669"/>
    <property type="project" value="UniProtKB-KW"/>
</dbReference>
<sequence length="245" mass="27388">IVGGIESANGAWPWQAALFLNGTHHRCGGSVIKSQWVVTAAHCFSKHSSRNPRHWQVRLGEHSFHKNDRTEKILKVAQIKIHPRYIPGNNSHPGDYDIALVRLSRSVKLGRHVSPICTPDNFKFFKPGKRCVIAGWGKTAWNGSASPVLREAWVDLSVFDVCFIDRSYAGKIGKRFICAGYREGGIDACAYDSGGPLMCPGDDNRWLLAGIVSWGEKCAMPYKYGVYTNVNEFMPWIRGSLKLDR</sequence>
<accession>A7S9G1</accession>
<dbReference type="InParanoid" id="A7S9G1"/>
<dbReference type="PANTHER" id="PTHR24252:SF7">
    <property type="entry name" value="HYALIN"/>
    <property type="match status" value="1"/>
</dbReference>
<organism evidence="6 7">
    <name type="scientific">Nematostella vectensis</name>
    <name type="common">Starlet sea anemone</name>
    <dbReference type="NCBI Taxonomy" id="45351"/>
    <lineage>
        <taxon>Eukaryota</taxon>
        <taxon>Metazoa</taxon>
        <taxon>Cnidaria</taxon>
        <taxon>Anthozoa</taxon>
        <taxon>Hexacorallia</taxon>
        <taxon>Actiniaria</taxon>
        <taxon>Edwardsiidae</taxon>
        <taxon>Nematostella</taxon>
    </lineage>
</organism>
<dbReference type="STRING" id="45351.A7S9G1"/>
<dbReference type="AlphaFoldDB" id="A7S9G1"/>
<dbReference type="SMART" id="SM00020">
    <property type="entry name" value="Tryp_SPc"/>
    <property type="match status" value="1"/>
</dbReference>
<dbReference type="InterPro" id="IPR009003">
    <property type="entry name" value="Peptidase_S1_PA"/>
</dbReference>
<dbReference type="InterPro" id="IPR001254">
    <property type="entry name" value="Trypsin_dom"/>
</dbReference>
<dbReference type="InterPro" id="IPR001314">
    <property type="entry name" value="Peptidase_S1A"/>
</dbReference>
<keyword evidence="2" id="KW-0378">Hydrolase</keyword>
<dbReference type="CDD" id="cd00190">
    <property type="entry name" value="Tryp_SPc"/>
    <property type="match status" value="1"/>
</dbReference>
<dbReference type="EMBL" id="DS469603">
    <property type="protein sequence ID" value="EDO39666.1"/>
    <property type="molecule type" value="Genomic_DNA"/>
</dbReference>
<evidence type="ECO:0000256" key="1">
    <source>
        <dbReference type="ARBA" id="ARBA00022670"/>
    </source>
</evidence>
<dbReference type="Proteomes" id="UP000001593">
    <property type="component" value="Unassembled WGS sequence"/>
</dbReference>
<name>A7S9G1_NEMVE</name>
<dbReference type="InterPro" id="IPR043504">
    <property type="entry name" value="Peptidase_S1_PA_chymotrypsin"/>
</dbReference>
<dbReference type="Gene3D" id="2.40.10.10">
    <property type="entry name" value="Trypsin-like serine proteases"/>
    <property type="match status" value="2"/>
</dbReference>
<dbReference type="PROSITE" id="PS00134">
    <property type="entry name" value="TRYPSIN_HIS"/>
    <property type="match status" value="1"/>
</dbReference>
<dbReference type="InterPro" id="IPR018114">
    <property type="entry name" value="TRYPSIN_HIS"/>
</dbReference>
<keyword evidence="1" id="KW-0645">Protease</keyword>
<evidence type="ECO:0000256" key="2">
    <source>
        <dbReference type="ARBA" id="ARBA00022801"/>
    </source>
</evidence>
<dbReference type="PRINTS" id="PR00722">
    <property type="entry name" value="CHYMOTRYPSIN"/>
</dbReference>
<evidence type="ECO:0000256" key="3">
    <source>
        <dbReference type="ARBA" id="ARBA00022825"/>
    </source>
</evidence>
<dbReference type="PANTHER" id="PTHR24252">
    <property type="entry name" value="ACROSIN-RELATED"/>
    <property type="match status" value="1"/>
</dbReference>
<dbReference type="FunFam" id="2.40.10.10:FF:000003">
    <property type="entry name" value="Transmembrane serine protease 3"/>
    <property type="match status" value="1"/>
</dbReference>
<feature type="domain" description="Peptidase S1" evidence="5">
    <location>
        <begin position="1"/>
        <end position="242"/>
    </location>
</feature>
<dbReference type="FunCoup" id="A7S9G1">
    <property type="interactions" value="5"/>
</dbReference>
<evidence type="ECO:0000313" key="7">
    <source>
        <dbReference type="Proteomes" id="UP000001593"/>
    </source>
</evidence>
<feature type="non-terminal residue" evidence="6">
    <location>
        <position position="1"/>
    </location>
</feature>
<dbReference type="MEROPS" id="S01.A53"/>
<dbReference type="PhylomeDB" id="A7S9G1"/>
<keyword evidence="7" id="KW-1185">Reference proteome</keyword>
<dbReference type="eggNOG" id="KOG3627">
    <property type="taxonomic scope" value="Eukaryota"/>
</dbReference>
<proteinExistence type="predicted"/>
<dbReference type="Pfam" id="PF00089">
    <property type="entry name" value="Trypsin"/>
    <property type="match status" value="1"/>
</dbReference>
<evidence type="ECO:0000259" key="5">
    <source>
        <dbReference type="PROSITE" id="PS50240"/>
    </source>
</evidence>
<evidence type="ECO:0000313" key="6">
    <source>
        <dbReference type="EMBL" id="EDO39666.1"/>
    </source>
</evidence>
<dbReference type="SUPFAM" id="SSF50494">
    <property type="entry name" value="Trypsin-like serine proteases"/>
    <property type="match status" value="1"/>
</dbReference>
<reference evidence="6 7" key="1">
    <citation type="journal article" date="2007" name="Science">
        <title>Sea anemone genome reveals ancestral eumetazoan gene repertoire and genomic organization.</title>
        <authorList>
            <person name="Putnam N.H."/>
            <person name="Srivastava M."/>
            <person name="Hellsten U."/>
            <person name="Dirks B."/>
            <person name="Chapman J."/>
            <person name="Salamov A."/>
            <person name="Terry A."/>
            <person name="Shapiro H."/>
            <person name="Lindquist E."/>
            <person name="Kapitonov V.V."/>
            <person name="Jurka J."/>
            <person name="Genikhovich G."/>
            <person name="Grigoriev I.V."/>
            <person name="Lucas S.M."/>
            <person name="Steele R.E."/>
            <person name="Finnerty J.R."/>
            <person name="Technau U."/>
            <person name="Martindale M.Q."/>
            <person name="Rokhsar D.S."/>
        </authorList>
    </citation>
    <scope>NUCLEOTIDE SEQUENCE [LARGE SCALE GENOMIC DNA]</scope>
    <source>
        <strain evidence="7">CH2 X CH6</strain>
    </source>
</reference>
<gene>
    <name evidence="6" type="ORF">NEMVEDRAFT_v1g109826</name>
</gene>
<keyword evidence="4" id="KW-1015">Disulfide bond</keyword>
<dbReference type="PROSITE" id="PS50240">
    <property type="entry name" value="TRYPSIN_DOM"/>
    <property type="match status" value="1"/>
</dbReference>
<protein>
    <recommendedName>
        <fullName evidence="5">Peptidase S1 domain-containing protein</fullName>
    </recommendedName>
</protein>
<dbReference type="HOGENOM" id="CLU_006842_0_4_1"/>
<keyword evidence="3" id="KW-0720">Serine protease</keyword>
<evidence type="ECO:0000256" key="4">
    <source>
        <dbReference type="ARBA" id="ARBA00023157"/>
    </source>
</evidence>